<dbReference type="EMBL" id="QQSY01000008">
    <property type="protein sequence ID" value="RDI97006.1"/>
    <property type="molecule type" value="Genomic_DNA"/>
</dbReference>
<dbReference type="Proteomes" id="UP000254711">
    <property type="component" value="Unassembled WGS sequence"/>
</dbReference>
<name>A0A370K2W4_9GAMM</name>
<dbReference type="SUPFAM" id="SSF55073">
    <property type="entry name" value="Nucleotide cyclase"/>
    <property type="match status" value="1"/>
</dbReference>
<evidence type="ECO:0000259" key="1">
    <source>
        <dbReference type="PROSITE" id="PS50887"/>
    </source>
</evidence>
<dbReference type="InterPro" id="IPR043128">
    <property type="entry name" value="Rev_trsase/Diguanyl_cyclase"/>
</dbReference>
<dbReference type="InterPro" id="IPR052155">
    <property type="entry name" value="Biofilm_reg_signaling"/>
</dbReference>
<sequence>MPLPLDALVITLTPPPSPTRSDFVGLLAESVTRARSLEELVRPLLELLQAATGLESTYLTTIDMDAGVQHILFARNTRQLQIPEGLAVPWEGTLCKRALEEGRPYTDDVAQCWADSAPARALGIATYASTPVRMDDGSLYGTLCAASDERKPLADGAEQVLHMFSRLIGQQIERERLVQELQHANDTLAVSALTDATTQLPNRRALMEELGRRLAAMAHGDHALMVAFVDLDRFKAINDEYGHDAGDRFLTAIGGRLQSALRSGDFVARLGGDEFVVLSSPTRTEATHTASILHQRLLAATTGRFHLDGPTIEYAGPSIGVIIAASDASDAEALLAQADAAMYATKRERRGSDLRR</sequence>
<dbReference type="Gene3D" id="3.30.450.40">
    <property type="match status" value="1"/>
</dbReference>
<dbReference type="NCBIfam" id="TIGR00254">
    <property type="entry name" value="GGDEF"/>
    <property type="match status" value="1"/>
</dbReference>
<proteinExistence type="predicted"/>
<dbReference type="PANTHER" id="PTHR44757:SF2">
    <property type="entry name" value="BIOFILM ARCHITECTURE MAINTENANCE PROTEIN MBAA"/>
    <property type="match status" value="1"/>
</dbReference>
<keyword evidence="3" id="KW-1185">Reference proteome</keyword>
<dbReference type="SMART" id="SM00267">
    <property type="entry name" value="GGDEF"/>
    <property type="match status" value="1"/>
</dbReference>
<dbReference type="Gene3D" id="3.30.70.270">
    <property type="match status" value="1"/>
</dbReference>
<comment type="caution">
    <text evidence="2">The sequence shown here is derived from an EMBL/GenBank/DDBJ whole genome shotgun (WGS) entry which is preliminary data.</text>
</comment>
<dbReference type="InterPro" id="IPR029787">
    <property type="entry name" value="Nucleotide_cyclase"/>
</dbReference>
<evidence type="ECO:0000313" key="3">
    <source>
        <dbReference type="Proteomes" id="UP000254711"/>
    </source>
</evidence>
<dbReference type="PROSITE" id="PS50887">
    <property type="entry name" value="GGDEF"/>
    <property type="match status" value="1"/>
</dbReference>
<dbReference type="SUPFAM" id="SSF55781">
    <property type="entry name" value="GAF domain-like"/>
    <property type="match status" value="1"/>
</dbReference>
<organism evidence="2 3">
    <name type="scientific">Dyella solisilvae</name>
    <dbReference type="NCBI Taxonomy" id="1920168"/>
    <lineage>
        <taxon>Bacteria</taxon>
        <taxon>Pseudomonadati</taxon>
        <taxon>Pseudomonadota</taxon>
        <taxon>Gammaproteobacteria</taxon>
        <taxon>Lysobacterales</taxon>
        <taxon>Rhodanobacteraceae</taxon>
        <taxon>Dyella</taxon>
    </lineage>
</organism>
<reference evidence="2 3" key="1">
    <citation type="submission" date="2018-07" db="EMBL/GenBank/DDBJ databases">
        <title>Dyella solisilvae sp. nov., isolated from the pine and broad-leaved mixed forest soil.</title>
        <authorList>
            <person name="Gao Z."/>
            <person name="Qiu L."/>
        </authorList>
    </citation>
    <scope>NUCLEOTIDE SEQUENCE [LARGE SCALE GENOMIC DNA]</scope>
    <source>
        <strain evidence="2 3">DHG54</strain>
    </source>
</reference>
<dbReference type="Pfam" id="PF00990">
    <property type="entry name" value="GGDEF"/>
    <property type="match status" value="1"/>
</dbReference>
<evidence type="ECO:0000313" key="2">
    <source>
        <dbReference type="EMBL" id="RDI97006.1"/>
    </source>
</evidence>
<gene>
    <name evidence="2" type="ORF">DVT68_19140</name>
</gene>
<dbReference type="OrthoDB" id="9803824at2"/>
<protein>
    <submittedName>
        <fullName evidence="2">Sensor domain-containing diguanylate cyclase</fullName>
    </submittedName>
</protein>
<accession>A0A370K2W4</accession>
<dbReference type="InterPro" id="IPR003018">
    <property type="entry name" value="GAF"/>
</dbReference>
<dbReference type="AlphaFoldDB" id="A0A370K2W4"/>
<dbReference type="Pfam" id="PF01590">
    <property type="entry name" value="GAF"/>
    <property type="match status" value="1"/>
</dbReference>
<dbReference type="PANTHER" id="PTHR44757">
    <property type="entry name" value="DIGUANYLATE CYCLASE DGCP"/>
    <property type="match status" value="1"/>
</dbReference>
<dbReference type="InterPro" id="IPR000160">
    <property type="entry name" value="GGDEF_dom"/>
</dbReference>
<dbReference type="InterPro" id="IPR029016">
    <property type="entry name" value="GAF-like_dom_sf"/>
</dbReference>
<dbReference type="SMART" id="SM00065">
    <property type="entry name" value="GAF"/>
    <property type="match status" value="1"/>
</dbReference>
<dbReference type="CDD" id="cd01949">
    <property type="entry name" value="GGDEF"/>
    <property type="match status" value="1"/>
</dbReference>
<feature type="domain" description="GGDEF" evidence="1">
    <location>
        <begin position="222"/>
        <end position="356"/>
    </location>
</feature>